<name>A0A7W9YBG5_9HYPH</name>
<proteinExistence type="predicted"/>
<dbReference type="CDD" id="cd01653">
    <property type="entry name" value="GATase1"/>
    <property type="match status" value="1"/>
</dbReference>
<dbReference type="Proteomes" id="UP000547879">
    <property type="component" value="Unassembled WGS sequence"/>
</dbReference>
<gene>
    <name evidence="1" type="ORF">HNQ72_005372</name>
</gene>
<reference evidence="1 2" key="1">
    <citation type="submission" date="2020-08" db="EMBL/GenBank/DDBJ databases">
        <title>Genomic Encyclopedia of Type Strains, Phase IV (KMG-IV): sequencing the most valuable type-strain genomes for metagenomic binning, comparative biology and taxonomic classification.</title>
        <authorList>
            <person name="Goeker M."/>
        </authorList>
    </citation>
    <scope>NUCLEOTIDE SEQUENCE [LARGE SCALE GENOMIC DNA]</scope>
    <source>
        <strain evidence="1 2">DSM 100734</strain>
    </source>
</reference>
<evidence type="ECO:0000313" key="2">
    <source>
        <dbReference type="Proteomes" id="UP000547879"/>
    </source>
</evidence>
<evidence type="ECO:0000313" key="1">
    <source>
        <dbReference type="EMBL" id="MBB6165524.1"/>
    </source>
</evidence>
<protein>
    <submittedName>
        <fullName evidence="1">Uncharacterized protein</fullName>
    </submittedName>
</protein>
<accession>A0A7W9YBG5</accession>
<dbReference type="EMBL" id="JACHEG010000010">
    <property type="protein sequence ID" value="MBB6165524.1"/>
    <property type="molecule type" value="Genomic_DNA"/>
</dbReference>
<dbReference type="AlphaFoldDB" id="A0A7W9YBG5"/>
<comment type="caution">
    <text evidence="1">The sequence shown here is derived from an EMBL/GenBank/DDBJ whole genome shotgun (WGS) entry which is preliminary data.</text>
</comment>
<keyword evidence="2" id="KW-1185">Reference proteome</keyword>
<organism evidence="1 2">
    <name type="scientific">Rhizobium wenxiniae</name>
    <dbReference type="NCBI Taxonomy" id="1737357"/>
    <lineage>
        <taxon>Bacteria</taxon>
        <taxon>Pseudomonadati</taxon>
        <taxon>Pseudomonadota</taxon>
        <taxon>Alphaproteobacteria</taxon>
        <taxon>Hyphomicrobiales</taxon>
        <taxon>Rhizobiaceae</taxon>
        <taxon>Rhizobium/Agrobacterium group</taxon>
        <taxon>Rhizobium</taxon>
    </lineage>
</organism>
<sequence>MRRRPDISDFDVLIIPDGLGNPSRRHYDELAVDTVRHFLLSSKDIVLFDCSVSQSTEHPSNSETYA</sequence>